<dbReference type="OrthoDB" id="60033at2759"/>
<dbReference type="EMBL" id="JAEPRA010000004">
    <property type="protein sequence ID" value="KAG2186645.1"/>
    <property type="molecule type" value="Genomic_DNA"/>
</dbReference>
<evidence type="ECO:0000256" key="8">
    <source>
        <dbReference type="SAM" id="MobiDB-lite"/>
    </source>
</evidence>
<evidence type="ECO:0000256" key="1">
    <source>
        <dbReference type="ARBA" id="ARBA00004123"/>
    </source>
</evidence>
<evidence type="ECO:0000256" key="2">
    <source>
        <dbReference type="ARBA" id="ARBA00006403"/>
    </source>
</evidence>
<evidence type="ECO:0000259" key="9">
    <source>
        <dbReference type="SMART" id="SM00415"/>
    </source>
</evidence>
<name>A0A8H7Q7B8_9FUNG</name>
<keyword evidence="3" id="KW-0805">Transcription regulation</keyword>
<dbReference type="FunFam" id="1.10.10.10:FF:000027">
    <property type="entry name" value="Heat shock transcription factor 1"/>
    <property type="match status" value="1"/>
</dbReference>
<dbReference type="Gene3D" id="1.10.10.10">
    <property type="entry name" value="Winged helix-like DNA-binding domain superfamily/Winged helix DNA-binding domain"/>
    <property type="match status" value="1"/>
</dbReference>
<keyword evidence="5" id="KW-0804">Transcription</keyword>
<feature type="compositionally biased region" description="Polar residues" evidence="8">
    <location>
        <begin position="52"/>
        <end position="65"/>
    </location>
</feature>
<evidence type="ECO:0000256" key="6">
    <source>
        <dbReference type="ARBA" id="ARBA00023242"/>
    </source>
</evidence>
<dbReference type="SUPFAM" id="SSF46785">
    <property type="entry name" value="Winged helix' DNA-binding domain"/>
    <property type="match status" value="1"/>
</dbReference>
<dbReference type="AlphaFoldDB" id="A0A8H7Q7B8"/>
<dbReference type="Pfam" id="PF00447">
    <property type="entry name" value="HSF_DNA-bind"/>
    <property type="match status" value="1"/>
</dbReference>
<dbReference type="InterPro" id="IPR000232">
    <property type="entry name" value="HSF_DNA-bd"/>
</dbReference>
<dbReference type="PANTHER" id="PTHR10015:SF427">
    <property type="entry name" value="HEAT SHOCK FACTOR PROTEIN"/>
    <property type="match status" value="1"/>
</dbReference>
<keyword evidence="11" id="KW-1185">Reference proteome</keyword>
<feature type="compositionally biased region" description="Polar residues" evidence="8">
    <location>
        <begin position="482"/>
        <end position="498"/>
    </location>
</feature>
<protein>
    <recommendedName>
        <fullName evidence="9">HSF-type DNA-binding domain-containing protein</fullName>
    </recommendedName>
</protein>
<evidence type="ECO:0000256" key="4">
    <source>
        <dbReference type="ARBA" id="ARBA00023125"/>
    </source>
</evidence>
<comment type="subcellular location">
    <subcellularLocation>
        <location evidence="1">Nucleus</location>
    </subcellularLocation>
</comment>
<accession>A0A8H7Q7B8</accession>
<feature type="region of interest" description="Disordered" evidence="8">
    <location>
        <begin position="814"/>
        <end position="840"/>
    </location>
</feature>
<comment type="caution">
    <text evidence="10">The sequence shown here is derived from an EMBL/GenBank/DDBJ whole genome shotgun (WGS) entry which is preliminary data.</text>
</comment>
<feature type="region of interest" description="Disordered" evidence="8">
    <location>
        <begin position="709"/>
        <end position="750"/>
    </location>
</feature>
<feature type="region of interest" description="Disordered" evidence="8">
    <location>
        <begin position="482"/>
        <end position="535"/>
    </location>
</feature>
<evidence type="ECO:0000313" key="11">
    <source>
        <dbReference type="Proteomes" id="UP000612746"/>
    </source>
</evidence>
<feature type="domain" description="HSF-type DNA-binding" evidence="9">
    <location>
        <begin position="83"/>
        <end position="188"/>
    </location>
</feature>
<keyword evidence="6" id="KW-0539">Nucleus</keyword>
<dbReference type="GO" id="GO:0005634">
    <property type="term" value="C:nucleus"/>
    <property type="evidence" value="ECO:0007669"/>
    <property type="project" value="UniProtKB-SubCell"/>
</dbReference>
<dbReference type="SMART" id="SM00415">
    <property type="entry name" value="HSF"/>
    <property type="match status" value="1"/>
</dbReference>
<dbReference type="GO" id="GO:0043565">
    <property type="term" value="F:sequence-specific DNA binding"/>
    <property type="evidence" value="ECO:0007669"/>
    <property type="project" value="InterPro"/>
</dbReference>
<feature type="compositionally biased region" description="Polar residues" evidence="8">
    <location>
        <begin position="16"/>
        <end position="27"/>
    </location>
</feature>
<dbReference type="InterPro" id="IPR036388">
    <property type="entry name" value="WH-like_DNA-bd_sf"/>
</dbReference>
<gene>
    <name evidence="10" type="ORF">INT44_002869</name>
</gene>
<dbReference type="PRINTS" id="PR00056">
    <property type="entry name" value="HSFDOMAIN"/>
</dbReference>
<feature type="region of interest" description="Disordered" evidence="8">
    <location>
        <begin position="351"/>
        <end position="406"/>
    </location>
</feature>
<evidence type="ECO:0000256" key="7">
    <source>
        <dbReference type="RuleBase" id="RU004020"/>
    </source>
</evidence>
<sequence length="840" mass="90689">MRNFGNNGLQVPPESPHNSNSGASDESYSVDGSPHHNNSAANNKKRAHSGHSKANSMPTDNNNDSAGKRKNVSGITRPDLQRSVPTFLSKLYNMVNDPASTDLIRWSTDGTSFIVERHEEFAAKVLPRFFKHNTFASFVRQLNMYDFHKVPHIMQGVMVSENEGEVWEFSNSNFQRDQPDLLLLVSRKRTRDRDDKDASSTELSQLINDIASIKRHQTTISTDLHNLQRDNLILWEDNLAAREKHERHQDMIQKILRFLASVFSTNQIEMFSKQKDFIMENGRESVSTMFNPGGSQTKQNQTRSVNQDALDLNLPALIQSAKGAAAMGSPAPSSVPNTPLTSSGIVAAALGSTPFGPSPSPVSRHPSESSLGGASMHRPSPNSTVAKQESDSSPPDNVNISQQSSDLAAVAKSAESINDDIDALQDHIESLANQLGFDPVNFGEDIEGPDLNMFMNQHDNMITGASYNDRVSLFDMIGSQQAREAAQRSGSMQENASHPQAIRDSSRQEAGSPYTAPTGKFGTRPATPDSPHIRQNKSNALTVMLDELNGLYKAIGGVLKPPVSASPPPPGNVHYPWLPHMPHPASAPPPVHSEPPISRPTPEPYHPIPTPVIASPYVPPHHSAISPMLHQAQTLRSGPPPPAGIPGMYDPTAAMVPGAAPPAAPPAGYPGYPYMGQPMYPGMYYPMPPGMTQPPHLPSTAAPVVTSPFMHHPTPPPSLPTSEESEPATKKLRTESPVVSHPSIAGTPPHPAMPMGVPPYHPAYAHMPPHMMYGHQMPASAPVYPYYPSAYPHGYPGYPPHPSVAGYPGMPTPVPVTGHDIGTPSTPGAAKPNVPGSETE</sequence>
<dbReference type="PANTHER" id="PTHR10015">
    <property type="entry name" value="HEAT SHOCK TRANSCRIPTION FACTOR"/>
    <property type="match status" value="1"/>
</dbReference>
<proteinExistence type="inferred from homology"/>
<feature type="compositionally biased region" description="Polar residues" evidence="8">
    <location>
        <begin position="380"/>
        <end position="406"/>
    </location>
</feature>
<dbReference type="InterPro" id="IPR036390">
    <property type="entry name" value="WH_DNA-bd_sf"/>
</dbReference>
<dbReference type="GO" id="GO:0003700">
    <property type="term" value="F:DNA-binding transcription factor activity"/>
    <property type="evidence" value="ECO:0007669"/>
    <property type="project" value="InterPro"/>
</dbReference>
<keyword evidence="4" id="KW-0238">DNA-binding</keyword>
<feature type="region of interest" description="Disordered" evidence="8">
    <location>
        <begin position="1"/>
        <end position="79"/>
    </location>
</feature>
<organism evidence="10 11">
    <name type="scientific">Umbelopsis vinacea</name>
    <dbReference type="NCBI Taxonomy" id="44442"/>
    <lineage>
        <taxon>Eukaryota</taxon>
        <taxon>Fungi</taxon>
        <taxon>Fungi incertae sedis</taxon>
        <taxon>Mucoromycota</taxon>
        <taxon>Mucoromycotina</taxon>
        <taxon>Umbelopsidomycetes</taxon>
        <taxon>Umbelopsidales</taxon>
        <taxon>Umbelopsidaceae</taxon>
        <taxon>Umbelopsis</taxon>
    </lineage>
</organism>
<evidence type="ECO:0000256" key="3">
    <source>
        <dbReference type="ARBA" id="ARBA00023015"/>
    </source>
</evidence>
<comment type="similarity">
    <text evidence="2 7">Belongs to the HSF family.</text>
</comment>
<reference evidence="10" key="1">
    <citation type="submission" date="2020-12" db="EMBL/GenBank/DDBJ databases">
        <title>Metabolic potential, ecology and presence of endohyphal bacteria is reflected in genomic diversity of Mucoromycotina.</title>
        <authorList>
            <person name="Muszewska A."/>
            <person name="Okrasinska A."/>
            <person name="Steczkiewicz K."/>
            <person name="Drgas O."/>
            <person name="Orlowska M."/>
            <person name="Perlinska-Lenart U."/>
            <person name="Aleksandrzak-Piekarczyk T."/>
            <person name="Szatraj K."/>
            <person name="Zielenkiewicz U."/>
            <person name="Pilsyk S."/>
            <person name="Malc E."/>
            <person name="Mieczkowski P."/>
            <person name="Kruszewska J.S."/>
            <person name="Biernat P."/>
            <person name="Pawlowska J."/>
        </authorList>
    </citation>
    <scope>NUCLEOTIDE SEQUENCE</scope>
    <source>
        <strain evidence="10">WA0000051536</strain>
    </source>
</reference>
<dbReference type="Proteomes" id="UP000612746">
    <property type="component" value="Unassembled WGS sequence"/>
</dbReference>
<evidence type="ECO:0000256" key="5">
    <source>
        <dbReference type="ARBA" id="ARBA00023163"/>
    </source>
</evidence>
<evidence type="ECO:0000313" key="10">
    <source>
        <dbReference type="EMBL" id="KAG2186645.1"/>
    </source>
</evidence>